<comment type="caution">
    <text evidence="9">The sequence shown here is derived from an EMBL/GenBank/DDBJ whole genome shotgun (WGS) entry which is preliminary data.</text>
</comment>
<dbReference type="PANTHER" id="PTHR31740">
    <property type="entry name" value="CENTROMERE PROTEIN L"/>
    <property type="match status" value="1"/>
</dbReference>
<proteinExistence type="inferred from homology"/>
<comment type="similarity">
    <text evidence="3">Belongs to the CENP-L/IML3 family.</text>
</comment>
<keyword evidence="7" id="KW-0137">Centromere</keyword>
<dbReference type="EMBL" id="CAWYQH010000152">
    <property type="protein sequence ID" value="CAK8696196.1"/>
    <property type="molecule type" value="Genomic_DNA"/>
</dbReference>
<protein>
    <recommendedName>
        <fullName evidence="4">Centromere protein L</fullName>
    </recommendedName>
</protein>
<evidence type="ECO:0000313" key="9">
    <source>
        <dbReference type="EMBL" id="CAK8696196.1"/>
    </source>
</evidence>
<dbReference type="InterPro" id="IPR025204">
    <property type="entry name" value="CENP-L"/>
</dbReference>
<feature type="region of interest" description="Disordered" evidence="8">
    <location>
        <begin position="1"/>
        <end position="31"/>
    </location>
</feature>
<evidence type="ECO:0000256" key="7">
    <source>
        <dbReference type="ARBA" id="ARBA00023328"/>
    </source>
</evidence>
<keyword evidence="10" id="KW-1185">Reference proteome</keyword>
<organism evidence="9 10">
    <name type="scientific">Clavelina lepadiformis</name>
    <name type="common">Light-bulb sea squirt</name>
    <name type="synonym">Ascidia lepadiformis</name>
    <dbReference type="NCBI Taxonomy" id="159417"/>
    <lineage>
        <taxon>Eukaryota</taxon>
        <taxon>Metazoa</taxon>
        <taxon>Chordata</taxon>
        <taxon>Tunicata</taxon>
        <taxon>Ascidiacea</taxon>
        <taxon>Aplousobranchia</taxon>
        <taxon>Clavelinidae</taxon>
        <taxon>Clavelina</taxon>
    </lineage>
</organism>
<dbReference type="PANTHER" id="PTHR31740:SF2">
    <property type="entry name" value="CENTROMERE PROTEIN L"/>
    <property type="match status" value="1"/>
</dbReference>
<evidence type="ECO:0000256" key="1">
    <source>
        <dbReference type="ARBA" id="ARBA00004123"/>
    </source>
</evidence>
<reference evidence="9 10" key="1">
    <citation type="submission" date="2024-02" db="EMBL/GenBank/DDBJ databases">
        <authorList>
            <person name="Daric V."/>
            <person name="Darras S."/>
        </authorList>
    </citation>
    <scope>NUCLEOTIDE SEQUENCE [LARGE SCALE GENOMIC DNA]</scope>
</reference>
<keyword evidence="6" id="KW-0539">Nucleus</keyword>
<evidence type="ECO:0000256" key="4">
    <source>
        <dbReference type="ARBA" id="ARBA00016380"/>
    </source>
</evidence>
<dbReference type="Pfam" id="PF13092">
    <property type="entry name" value="CENP-L"/>
    <property type="match status" value="1"/>
</dbReference>
<evidence type="ECO:0000256" key="6">
    <source>
        <dbReference type="ARBA" id="ARBA00023242"/>
    </source>
</evidence>
<accession>A0ABP0GZ15</accession>
<sequence length="355" mass="40451">MESVKKTVSKYKCNTPFPSTRQRTVRREQPVNRSIRRRTISAKDTDRTCMDITRKTWQIYSCSPLYHFDSDKSSLKRYSRLLSATLTAHGRRGMGISTDEQETGTKAVFTVAMGLAVLSDEPDAIKLTINTNEGKSVAEFYFCSVEAEPVIKDMAEIPVKRKGRKQRLADQFTTLPLFLCKGNLTTRKHVFNWLKTEFDCNIRKIEFSCLSLTWMLAMWANISLKQKKSKSTKISWKIPVPDIGINTIETSFTAESISKLWTNVHPSGSDLISVEEVENFIGGIEDHLTQHFKIKFQMLPITSLNLEIGLFHNEGKIKVLSMRHVHTVLTHLSCLAIEQLDWTQYSTSSDTTPTT</sequence>
<evidence type="ECO:0000256" key="5">
    <source>
        <dbReference type="ARBA" id="ARBA00022454"/>
    </source>
</evidence>
<evidence type="ECO:0000313" key="10">
    <source>
        <dbReference type="Proteomes" id="UP001642483"/>
    </source>
</evidence>
<evidence type="ECO:0000256" key="8">
    <source>
        <dbReference type="SAM" id="MobiDB-lite"/>
    </source>
</evidence>
<dbReference type="Proteomes" id="UP001642483">
    <property type="component" value="Unassembled WGS sequence"/>
</dbReference>
<comment type="subcellular location">
    <subcellularLocation>
        <location evidence="2">Chromosome</location>
        <location evidence="2">Centromere</location>
    </subcellularLocation>
    <subcellularLocation>
        <location evidence="1">Nucleus</location>
    </subcellularLocation>
</comment>
<keyword evidence="5" id="KW-0158">Chromosome</keyword>
<evidence type="ECO:0000256" key="3">
    <source>
        <dbReference type="ARBA" id="ARBA00011060"/>
    </source>
</evidence>
<name>A0ABP0GZ15_CLALP</name>
<gene>
    <name evidence="9" type="ORF">CVLEPA_LOCUS29373</name>
</gene>
<evidence type="ECO:0000256" key="2">
    <source>
        <dbReference type="ARBA" id="ARBA00004584"/>
    </source>
</evidence>